<evidence type="ECO:0000256" key="2">
    <source>
        <dbReference type="SAM" id="Phobius"/>
    </source>
</evidence>
<evidence type="ECO:0000313" key="4">
    <source>
        <dbReference type="Proteomes" id="UP001595075"/>
    </source>
</evidence>
<keyword evidence="2" id="KW-0812">Transmembrane</keyword>
<accession>A0ABR4CBE6</accession>
<proteinExistence type="predicted"/>
<dbReference type="EMBL" id="JAZHXI010000010">
    <property type="protein sequence ID" value="KAL2066987.1"/>
    <property type="molecule type" value="Genomic_DNA"/>
</dbReference>
<feature type="transmembrane region" description="Helical" evidence="2">
    <location>
        <begin position="128"/>
        <end position="151"/>
    </location>
</feature>
<feature type="region of interest" description="Disordered" evidence="1">
    <location>
        <begin position="198"/>
        <end position="231"/>
    </location>
</feature>
<feature type="compositionally biased region" description="Basic and acidic residues" evidence="1">
    <location>
        <begin position="198"/>
        <end position="217"/>
    </location>
</feature>
<organism evidence="3 4">
    <name type="scientific">Oculimacula yallundae</name>
    <dbReference type="NCBI Taxonomy" id="86028"/>
    <lineage>
        <taxon>Eukaryota</taxon>
        <taxon>Fungi</taxon>
        <taxon>Dikarya</taxon>
        <taxon>Ascomycota</taxon>
        <taxon>Pezizomycotina</taxon>
        <taxon>Leotiomycetes</taxon>
        <taxon>Helotiales</taxon>
        <taxon>Ploettnerulaceae</taxon>
        <taxon>Oculimacula</taxon>
    </lineage>
</organism>
<comment type="caution">
    <text evidence="3">The sequence shown here is derived from an EMBL/GenBank/DDBJ whole genome shotgun (WGS) entry which is preliminary data.</text>
</comment>
<dbReference type="Proteomes" id="UP001595075">
    <property type="component" value="Unassembled WGS sequence"/>
</dbReference>
<feature type="transmembrane region" description="Helical" evidence="2">
    <location>
        <begin position="37"/>
        <end position="59"/>
    </location>
</feature>
<evidence type="ECO:0000313" key="3">
    <source>
        <dbReference type="EMBL" id="KAL2066987.1"/>
    </source>
</evidence>
<feature type="transmembrane region" description="Helical" evidence="2">
    <location>
        <begin position="71"/>
        <end position="95"/>
    </location>
</feature>
<keyword evidence="4" id="KW-1185">Reference proteome</keyword>
<feature type="transmembrane region" description="Helical" evidence="2">
    <location>
        <begin position="157"/>
        <end position="176"/>
    </location>
</feature>
<name>A0ABR4CBE6_9HELO</name>
<sequence>MYWLLFTLARKTISFLSSKATGTSKSKSSPSTRPSPLIAPLQLAISFPAFIAIFLSLLFVPPLCSKTLSRLHALLTFSGYVFLFATLLALLLVALNPVASLSSKAGNYASLAATGGKWRSRLLRIGTLLCWIDILLGFLSIACILALQYTGSREVDVIALIGIGVLTFSVLIFAVVPELEPYHNDRYEELKSAEELLTREREEERKREKERKKAREWEWEDPMGSPTSPTRIQTERHAHAHMPLTPAPGDEKAIFAKEQAERLVRLKNQRCGSDIEKWKRYFVLGVWGVQSVCVVILVVLSVMEVVEGIVGKGDGCRVQKVEVVGCGGGCFGGGGGRKEGEADTVTSPLRETQLVTLTETARETRTLGDGSEFTSALSEGGAGAVRTVVVVTSTTTTIRS</sequence>
<gene>
    <name evidence="3" type="ORF">VTL71DRAFT_1411</name>
</gene>
<keyword evidence="2" id="KW-0472">Membrane</keyword>
<protein>
    <submittedName>
        <fullName evidence="3">Uncharacterized protein</fullName>
    </submittedName>
</protein>
<feature type="transmembrane region" description="Helical" evidence="2">
    <location>
        <begin position="281"/>
        <end position="303"/>
    </location>
</feature>
<reference evidence="3 4" key="1">
    <citation type="journal article" date="2024" name="Commun. Biol.">
        <title>Comparative genomic analysis of thermophilic fungi reveals convergent evolutionary adaptations and gene losses.</title>
        <authorList>
            <person name="Steindorff A.S."/>
            <person name="Aguilar-Pontes M.V."/>
            <person name="Robinson A.J."/>
            <person name="Andreopoulos B."/>
            <person name="LaButti K."/>
            <person name="Kuo A."/>
            <person name="Mondo S."/>
            <person name="Riley R."/>
            <person name="Otillar R."/>
            <person name="Haridas S."/>
            <person name="Lipzen A."/>
            <person name="Grimwood J."/>
            <person name="Schmutz J."/>
            <person name="Clum A."/>
            <person name="Reid I.D."/>
            <person name="Moisan M.C."/>
            <person name="Butler G."/>
            <person name="Nguyen T.T.M."/>
            <person name="Dewar K."/>
            <person name="Conant G."/>
            <person name="Drula E."/>
            <person name="Henrissat B."/>
            <person name="Hansel C."/>
            <person name="Singer S."/>
            <person name="Hutchinson M.I."/>
            <person name="de Vries R.P."/>
            <person name="Natvig D.O."/>
            <person name="Powell A.J."/>
            <person name="Tsang A."/>
            <person name="Grigoriev I.V."/>
        </authorList>
    </citation>
    <scope>NUCLEOTIDE SEQUENCE [LARGE SCALE GENOMIC DNA]</scope>
    <source>
        <strain evidence="3 4">CBS 494.80</strain>
    </source>
</reference>
<keyword evidence="2" id="KW-1133">Transmembrane helix</keyword>
<evidence type="ECO:0000256" key="1">
    <source>
        <dbReference type="SAM" id="MobiDB-lite"/>
    </source>
</evidence>